<evidence type="ECO:0000313" key="2">
    <source>
        <dbReference type="Proteomes" id="UP000799755"/>
    </source>
</evidence>
<dbReference type="EMBL" id="MU003520">
    <property type="protein sequence ID" value="KAF2467381.1"/>
    <property type="molecule type" value="Genomic_DNA"/>
</dbReference>
<accession>A0ACB6QKG5</accession>
<reference evidence="1" key="1">
    <citation type="journal article" date="2020" name="Stud. Mycol.">
        <title>101 Dothideomycetes genomes: a test case for predicting lifestyles and emergence of pathogens.</title>
        <authorList>
            <person name="Haridas S."/>
            <person name="Albert R."/>
            <person name="Binder M."/>
            <person name="Bloem J."/>
            <person name="Labutti K."/>
            <person name="Salamov A."/>
            <person name="Andreopoulos B."/>
            <person name="Baker S."/>
            <person name="Barry K."/>
            <person name="Bills G."/>
            <person name="Bluhm B."/>
            <person name="Cannon C."/>
            <person name="Castanera R."/>
            <person name="Culley D."/>
            <person name="Daum C."/>
            <person name="Ezra D."/>
            <person name="Gonzalez J."/>
            <person name="Henrissat B."/>
            <person name="Kuo A."/>
            <person name="Liang C."/>
            <person name="Lipzen A."/>
            <person name="Lutzoni F."/>
            <person name="Magnuson J."/>
            <person name="Mondo S."/>
            <person name="Nolan M."/>
            <person name="Ohm R."/>
            <person name="Pangilinan J."/>
            <person name="Park H.-J."/>
            <person name="Ramirez L."/>
            <person name="Alfaro M."/>
            <person name="Sun H."/>
            <person name="Tritt A."/>
            <person name="Yoshinaga Y."/>
            <person name="Zwiers L.-H."/>
            <person name="Turgeon B."/>
            <person name="Goodwin S."/>
            <person name="Spatafora J."/>
            <person name="Crous P."/>
            <person name="Grigoriev I."/>
        </authorList>
    </citation>
    <scope>NUCLEOTIDE SEQUENCE</scope>
    <source>
        <strain evidence="1">ATCC 200398</strain>
    </source>
</reference>
<comment type="caution">
    <text evidence="1">The sequence shown here is derived from an EMBL/GenBank/DDBJ whole genome shotgun (WGS) entry which is preliminary data.</text>
</comment>
<protein>
    <submittedName>
        <fullName evidence="1">Uncharacterized protein</fullName>
    </submittedName>
</protein>
<organism evidence="1 2">
    <name type="scientific">Lindgomyces ingoldianus</name>
    <dbReference type="NCBI Taxonomy" id="673940"/>
    <lineage>
        <taxon>Eukaryota</taxon>
        <taxon>Fungi</taxon>
        <taxon>Dikarya</taxon>
        <taxon>Ascomycota</taxon>
        <taxon>Pezizomycotina</taxon>
        <taxon>Dothideomycetes</taxon>
        <taxon>Pleosporomycetidae</taxon>
        <taxon>Pleosporales</taxon>
        <taxon>Lindgomycetaceae</taxon>
        <taxon>Lindgomyces</taxon>
    </lineage>
</organism>
<proteinExistence type="predicted"/>
<keyword evidence="2" id="KW-1185">Reference proteome</keyword>
<evidence type="ECO:0000313" key="1">
    <source>
        <dbReference type="EMBL" id="KAF2467381.1"/>
    </source>
</evidence>
<dbReference type="Proteomes" id="UP000799755">
    <property type="component" value="Unassembled WGS sequence"/>
</dbReference>
<name>A0ACB6QKG5_9PLEO</name>
<sequence>MAIYLFKADLTDKKPSHHGDRTVLCRSAWSTSAYPVSIASKLKDITLKSRTTHSQQLSLLCVSSFVKQKLARPDYEVQRSPGSEPFNPITHNLNFRRPTSFSLRPHNIFRWFIKGCDTHLHDQKLNGFKKVTMCTAEITWLLDNLRSLSRVSKNPRFRIDGANEQEQQNYSEKITICQYELVWSSTKHNTDF</sequence>
<gene>
    <name evidence="1" type="ORF">BDR25DRAFT_358487</name>
</gene>